<evidence type="ECO:0000256" key="3">
    <source>
        <dbReference type="ARBA" id="ARBA00023139"/>
    </source>
</evidence>
<comment type="caution">
    <text evidence="7">The sequence shown here is derived from an EMBL/GenBank/DDBJ whole genome shotgun (WGS) entry which is preliminary data.</text>
</comment>
<evidence type="ECO:0000313" key="8">
    <source>
        <dbReference type="Proteomes" id="UP000295182"/>
    </source>
</evidence>
<comment type="similarity">
    <text evidence="6">Belongs to the LptE lipoprotein family.</text>
</comment>
<evidence type="ECO:0000256" key="4">
    <source>
        <dbReference type="ARBA" id="ARBA00023237"/>
    </source>
</evidence>
<gene>
    <name evidence="6" type="primary">lptE</name>
    <name evidence="7" type="ORF">EV674_11481</name>
</gene>
<comment type="function">
    <text evidence="6">Together with LptD, is involved in the assembly of lipopolysaccharide (LPS) at the surface of the outer membrane. Required for the proper assembly of LptD. Binds LPS and may serve as the LPS recognition site at the outer membrane.</text>
</comment>
<protein>
    <recommendedName>
        <fullName evidence="6">LPS-assembly lipoprotein LptE</fullName>
    </recommendedName>
</protein>
<keyword evidence="5 7" id="KW-0449">Lipoprotein</keyword>
<keyword evidence="3" id="KW-0564">Palmitate</keyword>
<dbReference type="EMBL" id="SLXH01000014">
    <property type="protein sequence ID" value="TCP17126.1"/>
    <property type="molecule type" value="Genomic_DNA"/>
</dbReference>
<keyword evidence="2 6" id="KW-0472">Membrane</keyword>
<name>A0A4V2SJV3_9BURK</name>
<organism evidence="7 8">
    <name type="scientific">Simplicispira metamorpha</name>
    <dbReference type="NCBI Taxonomy" id="80881"/>
    <lineage>
        <taxon>Bacteria</taxon>
        <taxon>Pseudomonadati</taxon>
        <taxon>Pseudomonadota</taxon>
        <taxon>Betaproteobacteria</taxon>
        <taxon>Burkholderiales</taxon>
        <taxon>Comamonadaceae</taxon>
        <taxon>Simplicispira</taxon>
    </lineage>
</organism>
<keyword evidence="4 6" id="KW-0998">Cell outer membrane</keyword>
<dbReference type="AlphaFoldDB" id="A0A4V2SJV3"/>
<evidence type="ECO:0000256" key="5">
    <source>
        <dbReference type="ARBA" id="ARBA00023288"/>
    </source>
</evidence>
<dbReference type="GO" id="GO:0001530">
    <property type="term" value="F:lipopolysaccharide binding"/>
    <property type="evidence" value="ECO:0007669"/>
    <property type="project" value="TreeGrafter"/>
</dbReference>
<dbReference type="PANTHER" id="PTHR38098:SF1">
    <property type="entry name" value="LPS-ASSEMBLY LIPOPROTEIN LPTE"/>
    <property type="match status" value="1"/>
</dbReference>
<sequence>MARRPATFFAAGDSAGPAASAVPAPVGRGAADVGATAGAAVATAGAGAGLRRRAWLALWPAPLVLAGCGFRLRGAPEFAFRSLYIAAAGGSPLARELQRTLESSGGELVVLRDAAQLPQAEAVLDLLAEQHERSVVGLNASGQVRELQLRLRIKFRLRGPNGQELLPETELLQTRDISYSETIALAKEAEEALLYRSMQTDLVQQLMRRLAAVRPAP</sequence>
<dbReference type="Gene3D" id="3.30.160.150">
    <property type="entry name" value="Lipoprotein like domain"/>
    <property type="match status" value="1"/>
</dbReference>
<dbReference type="Proteomes" id="UP000295182">
    <property type="component" value="Unassembled WGS sequence"/>
</dbReference>
<comment type="subunit">
    <text evidence="6">Component of the lipopolysaccharide transport and assembly complex. Interacts with LptD.</text>
</comment>
<dbReference type="GO" id="GO:0015920">
    <property type="term" value="P:lipopolysaccharide transport"/>
    <property type="evidence" value="ECO:0007669"/>
    <property type="project" value="TreeGrafter"/>
</dbReference>
<dbReference type="GO" id="GO:1990351">
    <property type="term" value="C:transporter complex"/>
    <property type="evidence" value="ECO:0007669"/>
    <property type="project" value="TreeGrafter"/>
</dbReference>
<reference evidence="7 8" key="1">
    <citation type="submission" date="2019-03" db="EMBL/GenBank/DDBJ databases">
        <title>Genomic Encyclopedia of Type Strains, Phase IV (KMG-IV): sequencing the most valuable type-strain genomes for metagenomic binning, comparative biology and taxonomic classification.</title>
        <authorList>
            <person name="Goeker M."/>
        </authorList>
    </citation>
    <scope>NUCLEOTIDE SEQUENCE [LARGE SCALE GENOMIC DNA]</scope>
    <source>
        <strain evidence="7 8">DSM 1837</strain>
    </source>
</reference>
<evidence type="ECO:0000313" key="7">
    <source>
        <dbReference type="EMBL" id="TCP17126.1"/>
    </source>
</evidence>
<dbReference type="HAMAP" id="MF_01186">
    <property type="entry name" value="LPS_assembly_LptE"/>
    <property type="match status" value="1"/>
</dbReference>
<dbReference type="GO" id="GO:0043165">
    <property type="term" value="P:Gram-negative-bacterium-type cell outer membrane assembly"/>
    <property type="evidence" value="ECO:0007669"/>
    <property type="project" value="UniProtKB-UniRule"/>
</dbReference>
<dbReference type="InterPro" id="IPR007485">
    <property type="entry name" value="LPS_assembly_LptE"/>
</dbReference>
<keyword evidence="1" id="KW-0732">Signal</keyword>
<evidence type="ECO:0000256" key="2">
    <source>
        <dbReference type="ARBA" id="ARBA00023136"/>
    </source>
</evidence>
<proteinExistence type="inferred from homology"/>
<accession>A0A4V2SJV3</accession>
<dbReference type="PANTHER" id="PTHR38098">
    <property type="entry name" value="LPS-ASSEMBLY LIPOPROTEIN LPTE"/>
    <property type="match status" value="1"/>
</dbReference>
<evidence type="ECO:0000256" key="6">
    <source>
        <dbReference type="HAMAP-Rule" id="MF_01186"/>
    </source>
</evidence>
<dbReference type="Pfam" id="PF04390">
    <property type="entry name" value="LptE"/>
    <property type="match status" value="1"/>
</dbReference>
<keyword evidence="8" id="KW-1185">Reference proteome</keyword>
<dbReference type="GO" id="GO:0009279">
    <property type="term" value="C:cell outer membrane"/>
    <property type="evidence" value="ECO:0007669"/>
    <property type="project" value="UniProtKB-UniRule"/>
</dbReference>
<evidence type="ECO:0000256" key="1">
    <source>
        <dbReference type="ARBA" id="ARBA00022729"/>
    </source>
</evidence>